<evidence type="ECO:0000313" key="2">
    <source>
        <dbReference type="Proteomes" id="UP001159364"/>
    </source>
</evidence>
<evidence type="ECO:0000313" key="1">
    <source>
        <dbReference type="EMBL" id="KAJ8753113.1"/>
    </source>
</evidence>
<keyword evidence="2" id="KW-1185">Reference proteome</keyword>
<reference evidence="1 2" key="1">
    <citation type="submission" date="2021-09" db="EMBL/GenBank/DDBJ databases">
        <title>Genomic insights and catalytic innovation underlie evolution of tropane alkaloids biosynthesis.</title>
        <authorList>
            <person name="Wang Y.-J."/>
            <person name="Tian T."/>
            <person name="Huang J.-P."/>
            <person name="Huang S.-X."/>
        </authorList>
    </citation>
    <scope>NUCLEOTIDE SEQUENCE [LARGE SCALE GENOMIC DNA]</scope>
    <source>
        <strain evidence="1">KIB-2018</strain>
        <tissue evidence="1">Leaf</tissue>
    </source>
</reference>
<organism evidence="1 2">
    <name type="scientific">Erythroxylum novogranatense</name>
    <dbReference type="NCBI Taxonomy" id="1862640"/>
    <lineage>
        <taxon>Eukaryota</taxon>
        <taxon>Viridiplantae</taxon>
        <taxon>Streptophyta</taxon>
        <taxon>Embryophyta</taxon>
        <taxon>Tracheophyta</taxon>
        <taxon>Spermatophyta</taxon>
        <taxon>Magnoliopsida</taxon>
        <taxon>eudicotyledons</taxon>
        <taxon>Gunneridae</taxon>
        <taxon>Pentapetalae</taxon>
        <taxon>rosids</taxon>
        <taxon>fabids</taxon>
        <taxon>Malpighiales</taxon>
        <taxon>Erythroxylaceae</taxon>
        <taxon>Erythroxylum</taxon>
    </lineage>
</organism>
<accession>A0AAV8SM25</accession>
<sequence>MLYMKYDKLFQVISAQFDLKILQTNPHTRQGQRHRGCSSALQKKKSLFANSEKIQGLLLEFFLSFLTEFKNSNFFLFIFTAKSFYFYQLLYREICRI</sequence>
<dbReference type="Proteomes" id="UP001159364">
    <property type="component" value="Linkage Group LG10"/>
</dbReference>
<dbReference type="EMBL" id="JAIWQS010000010">
    <property type="protein sequence ID" value="KAJ8753113.1"/>
    <property type="molecule type" value="Genomic_DNA"/>
</dbReference>
<name>A0AAV8SM25_9ROSI</name>
<gene>
    <name evidence="1" type="ORF">K2173_017658</name>
</gene>
<comment type="caution">
    <text evidence="1">The sequence shown here is derived from an EMBL/GenBank/DDBJ whole genome shotgun (WGS) entry which is preliminary data.</text>
</comment>
<proteinExistence type="predicted"/>
<dbReference type="AlphaFoldDB" id="A0AAV8SM25"/>
<protein>
    <submittedName>
        <fullName evidence="1">Uncharacterized protein</fullName>
    </submittedName>
</protein>